<evidence type="ECO:0000313" key="1">
    <source>
        <dbReference type="EMBL" id="EZH75039.1"/>
    </source>
</evidence>
<dbReference type="OrthoDB" id="9960473at2"/>
<dbReference type="EMBL" id="AQRA01000002">
    <property type="protein sequence ID" value="EZH75039.1"/>
    <property type="molecule type" value="Genomic_DNA"/>
</dbReference>
<reference evidence="1 2" key="1">
    <citation type="submission" date="2014-04" db="EMBL/GenBank/DDBJ databases">
        <title>Aquimarina sp. 22II-S11-z7 Genome Sequencing.</title>
        <authorList>
            <person name="Lai Q."/>
        </authorList>
    </citation>
    <scope>NUCLEOTIDE SEQUENCE [LARGE SCALE GENOMIC DNA]</scope>
    <source>
        <strain evidence="1 2">22II-S11-z7</strain>
    </source>
</reference>
<dbReference type="Proteomes" id="UP000023541">
    <property type="component" value="Unassembled WGS sequence"/>
</dbReference>
<evidence type="ECO:0000313" key="2">
    <source>
        <dbReference type="Proteomes" id="UP000023541"/>
    </source>
</evidence>
<gene>
    <name evidence="1" type="ORF">ATO12_09945</name>
</gene>
<dbReference type="AlphaFoldDB" id="A0A023BYP6"/>
<sequence>MLKVQLETTRIALNQRNSLIANSDTEMEISILCFTQPPRPPKLNPCDECGRFKLISGERFYFNANPSVFVEKGGYLKLIIQNQSGDVWQRKIEVSSPLK</sequence>
<protein>
    <submittedName>
        <fullName evidence="1">Uncharacterized protein</fullName>
    </submittedName>
</protein>
<proteinExistence type="predicted"/>
<name>A0A023BYP6_9FLAO</name>
<comment type="caution">
    <text evidence="1">The sequence shown here is derived from an EMBL/GenBank/DDBJ whole genome shotgun (WGS) entry which is preliminary data.</text>
</comment>
<organism evidence="1 2">
    <name type="scientific">Aquimarina atlantica</name>
    <dbReference type="NCBI Taxonomy" id="1317122"/>
    <lineage>
        <taxon>Bacteria</taxon>
        <taxon>Pseudomonadati</taxon>
        <taxon>Bacteroidota</taxon>
        <taxon>Flavobacteriia</taxon>
        <taxon>Flavobacteriales</taxon>
        <taxon>Flavobacteriaceae</taxon>
        <taxon>Aquimarina</taxon>
    </lineage>
</organism>
<keyword evidence="2" id="KW-1185">Reference proteome</keyword>
<dbReference type="STRING" id="1317122.ATO12_09945"/>
<accession>A0A023BYP6</accession>